<dbReference type="PRINTS" id="PR00031">
    <property type="entry name" value="HTHREPRESSR"/>
</dbReference>
<dbReference type="PANTHER" id="PTHR46808">
    <property type="entry name" value="H2.0-LIKE HOMEOBOX PROTEIN"/>
    <property type="match status" value="1"/>
</dbReference>
<organism evidence="10 11">
    <name type="scientific">Vespula pensylvanica</name>
    <name type="common">Western yellow jacket</name>
    <name type="synonym">Wasp</name>
    <dbReference type="NCBI Taxonomy" id="30213"/>
    <lineage>
        <taxon>Eukaryota</taxon>
        <taxon>Metazoa</taxon>
        <taxon>Ecdysozoa</taxon>
        <taxon>Arthropoda</taxon>
        <taxon>Hexapoda</taxon>
        <taxon>Insecta</taxon>
        <taxon>Pterygota</taxon>
        <taxon>Neoptera</taxon>
        <taxon>Endopterygota</taxon>
        <taxon>Hymenoptera</taxon>
        <taxon>Apocrita</taxon>
        <taxon>Aculeata</taxon>
        <taxon>Vespoidea</taxon>
        <taxon>Vespidae</taxon>
        <taxon>Vespinae</taxon>
        <taxon>Vespula</taxon>
    </lineage>
</organism>
<evidence type="ECO:0000256" key="5">
    <source>
        <dbReference type="ARBA" id="ARBA00038504"/>
    </source>
</evidence>
<dbReference type="Pfam" id="PF00046">
    <property type="entry name" value="Homeodomain"/>
    <property type="match status" value="1"/>
</dbReference>
<comment type="similarity">
    <text evidence="5">Belongs to the H2.0 homeobox family.</text>
</comment>
<evidence type="ECO:0000256" key="3">
    <source>
        <dbReference type="ARBA" id="ARBA00023155"/>
    </source>
</evidence>
<evidence type="ECO:0000256" key="8">
    <source>
        <dbReference type="SAM" id="MobiDB-lite"/>
    </source>
</evidence>
<keyword evidence="3 6" id="KW-0371">Homeobox</keyword>
<comment type="subcellular location">
    <subcellularLocation>
        <location evidence="1 6 7">Nucleus</location>
    </subcellularLocation>
</comment>
<feature type="region of interest" description="Disordered" evidence="8">
    <location>
        <begin position="205"/>
        <end position="243"/>
    </location>
</feature>
<dbReference type="SUPFAM" id="SSF46689">
    <property type="entry name" value="Homeodomain-like"/>
    <property type="match status" value="1"/>
</dbReference>
<reference evidence="10" key="1">
    <citation type="journal article" date="2020" name="G3 (Bethesda)">
        <title>High-Quality Assemblies for Three Invasive Social Wasps from the &lt;i&gt;Vespula&lt;/i&gt; Genus.</title>
        <authorList>
            <person name="Harrop T.W.R."/>
            <person name="Guhlin J."/>
            <person name="McLaughlin G.M."/>
            <person name="Permina E."/>
            <person name="Stockwell P."/>
            <person name="Gilligan J."/>
            <person name="Le Lec M.F."/>
            <person name="Gruber M.A.M."/>
            <person name="Quinn O."/>
            <person name="Lovegrove M."/>
            <person name="Duncan E.J."/>
            <person name="Remnant E.J."/>
            <person name="Van Eeckhoven J."/>
            <person name="Graham B."/>
            <person name="Knapp R.A."/>
            <person name="Langford K.W."/>
            <person name="Kronenberg Z."/>
            <person name="Press M.O."/>
            <person name="Eacker S.M."/>
            <person name="Wilson-Rankin E.E."/>
            <person name="Purcell J."/>
            <person name="Lester P.J."/>
            <person name="Dearden P.K."/>
        </authorList>
    </citation>
    <scope>NUCLEOTIDE SEQUENCE</scope>
    <source>
        <strain evidence="10">Volc-1</strain>
    </source>
</reference>
<evidence type="ECO:0000313" key="10">
    <source>
        <dbReference type="EMBL" id="KAF7399980.1"/>
    </source>
</evidence>
<dbReference type="GO" id="GO:0000981">
    <property type="term" value="F:DNA-binding transcription factor activity, RNA polymerase II-specific"/>
    <property type="evidence" value="ECO:0007669"/>
    <property type="project" value="InterPro"/>
</dbReference>
<evidence type="ECO:0000256" key="7">
    <source>
        <dbReference type="RuleBase" id="RU000682"/>
    </source>
</evidence>
<feature type="compositionally biased region" description="Basic and acidic residues" evidence="8">
    <location>
        <begin position="221"/>
        <end position="239"/>
    </location>
</feature>
<dbReference type="PRINTS" id="PR00024">
    <property type="entry name" value="HOMEOBOX"/>
</dbReference>
<evidence type="ECO:0000256" key="1">
    <source>
        <dbReference type="ARBA" id="ARBA00004123"/>
    </source>
</evidence>
<dbReference type="InterPro" id="IPR001356">
    <property type="entry name" value="HD"/>
</dbReference>
<comment type="caution">
    <text evidence="10">The sequence shown here is derived from an EMBL/GenBank/DDBJ whole genome shotgun (WGS) entry which is preliminary data.</text>
</comment>
<keyword evidence="11" id="KW-1185">Reference proteome</keyword>
<evidence type="ECO:0000259" key="9">
    <source>
        <dbReference type="PROSITE" id="PS50071"/>
    </source>
</evidence>
<dbReference type="Gene3D" id="1.10.10.60">
    <property type="entry name" value="Homeodomain-like"/>
    <property type="match status" value="1"/>
</dbReference>
<dbReference type="InterPro" id="IPR009057">
    <property type="entry name" value="Homeodomain-like_sf"/>
</dbReference>
<dbReference type="InterPro" id="IPR000047">
    <property type="entry name" value="HTH_motif"/>
</dbReference>
<dbReference type="PANTHER" id="PTHR46808:SF1">
    <property type="entry name" value="H2.0-LIKE HOMEOBOX PROTEIN"/>
    <property type="match status" value="1"/>
</dbReference>
<dbReference type="CDD" id="cd00086">
    <property type="entry name" value="homeodomain"/>
    <property type="match status" value="1"/>
</dbReference>
<dbReference type="GO" id="GO:0005634">
    <property type="term" value="C:nucleus"/>
    <property type="evidence" value="ECO:0007669"/>
    <property type="project" value="UniProtKB-SubCell"/>
</dbReference>
<dbReference type="PROSITE" id="PS50071">
    <property type="entry name" value="HOMEOBOX_2"/>
    <property type="match status" value="1"/>
</dbReference>
<dbReference type="InterPro" id="IPR020479">
    <property type="entry name" value="HD_metazoa"/>
</dbReference>
<name>A0A834N8R4_VESPE</name>
<feature type="domain" description="Homeobox" evidence="9">
    <location>
        <begin position="146"/>
        <end position="206"/>
    </location>
</feature>
<sequence>MNGENTNVLEKVNRPKILKFGVERILSNEFSSKRTVKLLFFVISKVVRPSPTSMVPSQDVLRPLAVQFSTVACPCPGSCTSCDLRTCSGFPFRQTPIETQAMINYQRNNTDNFGNLYRPAAVRAISRVTTAASSNLGNTMETNTRRKRSWSRAVFSSLQRKGLERRFSLQKYITKPDRRQLAATLGLTDAQVKVWFQNRRMKWRHTKQGENNNSSIADPDSTQKEIPQKILEDSTKNVEGKTILSEDEEDIEIQVDV</sequence>
<dbReference type="AlphaFoldDB" id="A0A834N8R4"/>
<evidence type="ECO:0000256" key="4">
    <source>
        <dbReference type="ARBA" id="ARBA00023242"/>
    </source>
</evidence>
<keyword evidence="4 6" id="KW-0539">Nucleus</keyword>
<evidence type="ECO:0000256" key="2">
    <source>
        <dbReference type="ARBA" id="ARBA00023125"/>
    </source>
</evidence>
<protein>
    <recommendedName>
        <fullName evidence="9">Homeobox domain-containing protein</fullName>
    </recommendedName>
</protein>
<feature type="DNA-binding region" description="Homeobox" evidence="6">
    <location>
        <begin position="148"/>
        <end position="207"/>
    </location>
</feature>
<evidence type="ECO:0000313" key="11">
    <source>
        <dbReference type="Proteomes" id="UP000600918"/>
    </source>
</evidence>
<accession>A0A834N8R4</accession>
<dbReference type="SMART" id="SM00389">
    <property type="entry name" value="HOX"/>
    <property type="match status" value="1"/>
</dbReference>
<evidence type="ECO:0000256" key="6">
    <source>
        <dbReference type="PROSITE-ProRule" id="PRU00108"/>
    </source>
</evidence>
<gene>
    <name evidence="10" type="ORF">H0235_015717</name>
</gene>
<dbReference type="EMBL" id="JACSDY010000018">
    <property type="protein sequence ID" value="KAF7399980.1"/>
    <property type="molecule type" value="Genomic_DNA"/>
</dbReference>
<dbReference type="InterPro" id="IPR017970">
    <property type="entry name" value="Homeobox_CS"/>
</dbReference>
<keyword evidence="2 6" id="KW-0238">DNA-binding</keyword>
<dbReference type="GO" id="GO:0043565">
    <property type="term" value="F:sequence-specific DNA binding"/>
    <property type="evidence" value="ECO:0007669"/>
    <property type="project" value="TreeGrafter"/>
</dbReference>
<proteinExistence type="inferred from homology"/>
<dbReference type="Proteomes" id="UP000600918">
    <property type="component" value="Unassembled WGS sequence"/>
</dbReference>
<dbReference type="InterPro" id="IPR052497">
    <property type="entry name" value="H2.0_Homeobox_TF"/>
</dbReference>
<dbReference type="PROSITE" id="PS00027">
    <property type="entry name" value="HOMEOBOX_1"/>
    <property type="match status" value="1"/>
</dbReference>